<proteinExistence type="predicted"/>
<comment type="subcellular location">
    <subcellularLocation>
        <location evidence="1">Cell outer membrane</location>
    </subcellularLocation>
</comment>
<dbReference type="AlphaFoldDB" id="A0A7H4PMF6"/>
<dbReference type="EMBL" id="UGMS01000004">
    <property type="protein sequence ID" value="STW79579.1"/>
    <property type="molecule type" value="Genomic_DNA"/>
</dbReference>
<sequence>MASGIWQPNDEHKFTSTFDYYHKTNHTHYDAWDSSGNSVIGTSNQTSQTRRWGLSLKDDWSPMNDYIDSVSTKVYYQHTEAHDWTYMPDSVTRAMQTVSSDYDTDTWGIQSALAKSIGRHDAERRF</sequence>
<dbReference type="InterPro" id="IPR036942">
    <property type="entry name" value="Beta-barrel_TonB_sf"/>
</dbReference>
<evidence type="ECO:0000256" key="3">
    <source>
        <dbReference type="ARBA" id="ARBA00023237"/>
    </source>
</evidence>
<protein>
    <submittedName>
        <fullName evidence="4">TonB-dependent hemin</fullName>
    </submittedName>
</protein>
<evidence type="ECO:0000256" key="2">
    <source>
        <dbReference type="ARBA" id="ARBA00023136"/>
    </source>
</evidence>
<keyword evidence="3" id="KW-0998">Cell outer membrane</keyword>
<reference evidence="4 5" key="1">
    <citation type="submission" date="2018-06" db="EMBL/GenBank/DDBJ databases">
        <authorList>
            <consortium name="Pathogen Informatics"/>
            <person name="Doyle S."/>
        </authorList>
    </citation>
    <scope>NUCLEOTIDE SEQUENCE [LARGE SCALE GENOMIC DNA]</scope>
    <source>
        <strain evidence="4 5">NCTC11685</strain>
    </source>
</reference>
<dbReference type="Proteomes" id="UP000254863">
    <property type="component" value="Unassembled WGS sequence"/>
</dbReference>
<gene>
    <name evidence="4" type="ORF">NCTC11685_06910</name>
</gene>
<organism evidence="4 5">
    <name type="scientific">Klebsiella michiganensis</name>
    <dbReference type="NCBI Taxonomy" id="1134687"/>
    <lineage>
        <taxon>Bacteria</taxon>
        <taxon>Pseudomonadati</taxon>
        <taxon>Pseudomonadota</taxon>
        <taxon>Gammaproteobacteria</taxon>
        <taxon>Enterobacterales</taxon>
        <taxon>Enterobacteriaceae</taxon>
        <taxon>Klebsiella/Raoultella group</taxon>
        <taxon>Klebsiella</taxon>
    </lineage>
</organism>
<evidence type="ECO:0000313" key="4">
    <source>
        <dbReference type="EMBL" id="STW79579.1"/>
    </source>
</evidence>
<keyword evidence="2" id="KW-0472">Membrane</keyword>
<dbReference type="SUPFAM" id="SSF56935">
    <property type="entry name" value="Porins"/>
    <property type="match status" value="1"/>
</dbReference>
<evidence type="ECO:0000313" key="5">
    <source>
        <dbReference type="Proteomes" id="UP000254863"/>
    </source>
</evidence>
<evidence type="ECO:0000256" key="1">
    <source>
        <dbReference type="ARBA" id="ARBA00004442"/>
    </source>
</evidence>
<accession>A0A7H4PMF6</accession>
<dbReference type="Gene3D" id="2.40.170.20">
    <property type="entry name" value="TonB-dependent receptor, beta-barrel domain"/>
    <property type="match status" value="1"/>
</dbReference>
<comment type="caution">
    <text evidence="4">The sequence shown here is derived from an EMBL/GenBank/DDBJ whole genome shotgun (WGS) entry which is preliminary data.</text>
</comment>
<name>A0A7H4PMF6_9ENTR</name>
<dbReference type="GO" id="GO:0009279">
    <property type="term" value="C:cell outer membrane"/>
    <property type="evidence" value="ECO:0007669"/>
    <property type="project" value="UniProtKB-SubCell"/>
</dbReference>